<dbReference type="GO" id="GO:0005789">
    <property type="term" value="C:endoplasmic reticulum membrane"/>
    <property type="evidence" value="ECO:0007669"/>
    <property type="project" value="UniProtKB-SubCell"/>
</dbReference>
<dbReference type="EMBL" id="CP017558">
    <property type="protein sequence ID" value="AOW07969.1"/>
    <property type="molecule type" value="Genomic_DNA"/>
</dbReference>
<sequence>MNAIHNHLVKQNASLKKDLSEFSANPAGAPMSLQGQISATMTSFSRTLDDYSEIINKEHNKEKKEKAEARLARFREELADARSEFKNLRSAREEKTLEENKTALFGDNPYGESRNRNVNRDVPIQPTYTDLTREEGMQREQSSLNQVGQQLDSFIEQGMAALGDLQEQSDILRSTGKKMRSVAETLGLSRETIKMVEKRARQDKRFFYGGIVFMLVCFYYILKWFS</sequence>
<dbReference type="Proteomes" id="UP000182444">
    <property type="component" value="Chromosome 1F"/>
</dbReference>
<comment type="function">
    <text evidence="12">SNARE required for protein transport between the ER and the Golgi complex.</text>
</comment>
<dbReference type="PANTHER" id="PTHR21230">
    <property type="entry name" value="VESICLE TRANSPORT V-SNARE PROTEIN VTI1-RELATED"/>
    <property type="match status" value="1"/>
</dbReference>
<evidence type="ECO:0000256" key="8">
    <source>
        <dbReference type="ARBA" id="ARBA00023034"/>
    </source>
</evidence>
<evidence type="ECO:0000256" key="10">
    <source>
        <dbReference type="ARBA" id="ARBA00037983"/>
    </source>
</evidence>
<dbReference type="KEGG" id="yli:2908282"/>
<dbReference type="GO" id="GO:0012507">
    <property type="term" value="C:ER to Golgi transport vesicle membrane"/>
    <property type="evidence" value="ECO:0007669"/>
    <property type="project" value="TreeGrafter"/>
</dbReference>
<evidence type="ECO:0000256" key="6">
    <source>
        <dbReference type="ARBA" id="ARBA00022927"/>
    </source>
</evidence>
<dbReference type="InterPro" id="IPR027027">
    <property type="entry name" value="GOSR2/Membrin/Bos1"/>
</dbReference>
<evidence type="ECO:0000256" key="9">
    <source>
        <dbReference type="ARBA" id="ARBA00023136"/>
    </source>
</evidence>
<keyword evidence="9 12" id="KW-0472">Membrane</keyword>
<dbReference type="GO" id="GO:0006888">
    <property type="term" value="P:endoplasmic reticulum to Golgi vesicle-mediated transport"/>
    <property type="evidence" value="ECO:0007669"/>
    <property type="project" value="TreeGrafter"/>
</dbReference>
<dbReference type="eggNOG" id="KOG3251">
    <property type="taxonomic scope" value="Eukaryota"/>
</dbReference>
<name>A0A1H6PMT2_YARLL</name>
<dbReference type="VEuPathDB" id="FungiDB:YALI0_F31669g"/>
<feature type="transmembrane region" description="Helical" evidence="14">
    <location>
        <begin position="205"/>
        <end position="222"/>
    </location>
</feature>
<evidence type="ECO:0000256" key="13">
    <source>
        <dbReference type="SAM" id="Coils"/>
    </source>
</evidence>
<dbReference type="OrthoDB" id="158360at2759"/>
<evidence type="ECO:0000313" key="17">
    <source>
        <dbReference type="Proteomes" id="UP000182444"/>
    </source>
</evidence>
<keyword evidence="8" id="KW-0333">Golgi apparatus</keyword>
<dbReference type="Pfam" id="PF12352">
    <property type="entry name" value="V-SNARE_C"/>
    <property type="match status" value="1"/>
</dbReference>
<evidence type="ECO:0000256" key="5">
    <source>
        <dbReference type="ARBA" id="ARBA00022892"/>
    </source>
</evidence>
<keyword evidence="5" id="KW-0931">ER-Golgi transport</keyword>
<keyword evidence="4 14" id="KW-0812">Transmembrane</keyword>
<dbReference type="GO" id="GO:0031902">
    <property type="term" value="C:late endosome membrane"/>
    <property type="evidence" value="ECO:0007669"/>
    <property type="project" value="TreeGrafter"/>
</dbReference>
<dbReference type="GeneID" id="2908282"/>
<keyword evidence="3 12" id="KW-0813">Transport</keyword>
<dbReference type="GO" id="GO:0000139">
    <property type="term" value="C:Golgi membrane"/>
    <property type="evidence" value="ECO:0007669"/>
    <property type="project" value="UniProtKB-SubCell"/>
</dbReference>
<evidence type="ECO:0000256" key="3">
    <source>
        <dbReference type="ARBA" id="ARBA00022448"/>
    </source>
</evidence>
<evidence type="ECO:0000256" key="4">
    <source>
        <dbReference type="ARBA" id="ARBA00022692"/>
    </source>
</evidence>
<gene>
    <name evidence="16" type="ORF">B0I71DRAFT_102229</name>
    <name evidence="15" type="ORF">YALI1_F39272g</name>
</gene>
<protein>
    <recommendedName>
        <fullName evidence="11 12">Protein transport protein BOS1</fullName>
    </recommendedName>
</protein>
<reference evidence="16 18" key="2">
    <citation type="submission" date="2018-07" db="EMBL/GenBank/DDBJ databases">
        <title>Draft Genome Assemblies for Five Robust Yarrowia lipolytica Strains Exhibiting High Lipid Production and Pentose Sugar Utilization and Sugar Alcohol Secretion from Undetoxified Lignocellulosic Biomass Hydrolysates.</title>
        <authorList>
            <consortium name="DOE Joint Genome Institute"/>
            <person name="Walker C."/>
            <person name="Ryu S."/>
            <person name="Na H."/>
            <person name="Zane M."/>
            <person name="LaButti K."/>
            <person name="Lipzen A."/>
            <person name="Haridas S."/>
            <person name="Barry K."/>
            <person name="Grigoriev I.V."/>
            <person name="Quarterman J."/>
            <person name="Slininger P."/>
            <person name="Dien B."/>
            <person name="Trinh C.T."/>
        </authorList>
    </citation>
    <scope>NUCLEOTIDE SEQUENCE [LARGE SCALE GENOMIC DNA]</scope>
    <source>
        <strain evidence="16 18">YB392</strain>
    </source>
</reference>
<feature type="coiled-coil region" evidence="13">
    <location>
        <begin position="57"/>
        <end position="98"/>
    </location>
</feature>
<keyword evidence="6 12" id="KW-0653">Protein transport</keyword>
<dbReference type="SMR" id="A0A1H6PMT2"/>
<dbReference type="EMBL" id="KZ859057">
    <property type="protein sequence ID" value="RDW23950.1"/>
    <property type="molecule type" value="Genomic_DNA"/>
</dbReference>
<comment type="similarity">
    <text evidence="10 12">Belongs to the BOS1 family.</text>
</comment>
<dbReference type="AlphaFoldDB" id="A0A1H6PMT2"/>
<dbReference type="GO" id="GO:0015031">
    <property type="term" value="P:protein transport"/>
    <property type="evidence" value="ECO:0007669"/>
    <property type="project" value="UniProtKB-KW"/>
</dbReference>
<dbReference type="PANTHER" id="PTHR21230:SF1">
    <property type="entry name" value="GOLGI SNAP RECEPTOR COMPLEX MEMBER 2"/>
    <property type="match status" value="1"/>
</dbReference>
<evidence type="ECO:0000313" key="16">
    <source>
        <dbReference type="EMBL" id="RDW23950.1"/>
    </source>
</evidence>
<evidence type="ECO:0000256" key="2">
    <source>
        <dbReference type="ARBA" id="ARBA00004409"/>
    </source>
</evidence>
<dbReference type="CDD" id="cd15863">
    <property type="entry name" value="SNARE_GS27"/>
    <property type="match status" value="1"/>
</dbReference>
<dbReference type="VEuPathDB" id="FungiDB:YALI1_F39272g"/>
<evidence type="ECO:0000256" key="11">
    <source>
        <dbReference type="ARBA" id="ARBA00040957"/>
    </source>
</evidence>
<dbReference type="Proteomes" id="UP000256601">
    <property type="component" value="Unassembled WGS sequence"/>
</dbReference>
<accession>A0A1H6PMT2</accession>
<dbReference type="GO" id="GO:0031201">
    <property type="term" value="C:SNARE complex"/>
    <property type="evidence" value="ECO:0007669"/>
    <property type="project" value="TreeGrafter"/>
</dbReference>
<dbReference type="GO" id="GO:0006906">
    <property type="term" value="P:vesicle fusion"/>
    <property type="evidence" value="ECO:0007669"/>
    <property type="project" value="TreeGrafter"/>
</dbReference>
<dbReference type="RefSeq" id="XP_506106.1">
    <property type="nucleotide sequence ID" value="XM_506106.1"/>
</dbReference>
<evidence type="ECO:0000256" key="1">
    <source>
        <dbReference type="ARBA" id="ARBA00004163"/>
    </source>
</evidence>
<dbReference type="GO" id="GO:0005484">
    <property type="term" value="F:SNAP receptor activity"/>
    <property type="evidence" value="ECO:0007669"/>
    <property type="project" value="InterPro"/>
</dbReference>
<evidence type="ECO:0000256" key="12">
    <source>
        <dbReference type="PIRNR" id="PIRNR028865"/>
    </source>
</evidence>
<organism evidence="15 17">
    <name type="scientific">Yarrowia lipolytica</name>
    <name type="common">Candida lipolytica</name>
    <dbReference type="NCBI Taxonomy" id="4952"/>
    <lineage>
        <taxon>Eukaryota</taxon>
        <taxon>Fungi</taxon>
        <taxon>Dikarya</taxon>
        <taxon>Ascomycota</taxon>
        <taxon>Saccharomycotina</taxon>
        <taxon>Dipodascomycetes</taxon>
        <taxon>Dipodascales</taxon>
        <taxon>Dipodascales incertae sedis</taxon>
        <taxon>Yarrowia</taxon>
    </lineage>
</organism>
<dbReference type="OMA" id="FCWLVIH"/>
<reference evidence="15 17" key="1">
    <citation type="journal article" date="2016" name="PLoS ONE">
        <title>Sequence Assembly of Yarrowia lipolytica Strain W29/CLIB89 Shows Transposable Element Diversity.</title>
        <authorList>
            <person name="Magnan C."/>
            <person name="Yu J."/>
            <person name="Chang I."/>
            <person name="Jahn E."/>
            <person name="Kanomata Y."/>
            <person name="Wu J."/>
            <person name="Zeller M."/>
            <person name="Oakes M."/>
            <person name="Baldi P."/>
            <person name="Sandmeyer S."/>
        </authorList>
    </citation>
    <scope>NUCLEOTIDE SEQUENCE [LARGE SCALE GENOMIC DNA]</scope>
    <source>
        <strain evidence="15">CLIB89</strain>
        <strain evidence="17">CLIB89(W29)</strain>
    </source>
</reference>
<keyword evidence="7 14" id="KW-1133">Transmembrane helix</keyword>
<dbReference type="PIRSF" id="PIRSF028865">
    <property type="entry name" value="Membrin-2"/>
    <property type="match status" value="1"/>
</dbReference>
<proteinExistence type="inferred from homology"/>
<evidence type="ECO:0000313" key="18">
    <source>
        <dbReference type="Proteomes" id="UP000256601"/>
    </source>
</evidence>
<dbReference type="GO" id="GO:0000149">
    <property type="term" value="F:SNARE binding"/>
    <property type="evidence" value="ECO:0007669"/>
    <property type="project" value="TreeGrafter"/>
</dbReference>
<comment type="subcellular location">
    <subcellularLocation>
        <location evidence="1">Endoplasmic reticulum membrane</location>
        <topology evidence="1">Single-pass type IV membrane protein</topology>
    </subcellularLocation>
    <subcellularLocation>
        <location evidence="2">Golgi apparatus membrane</location>
        <topology evidence="2">Single-pass type IV membrane protein</topology>
    </subcellularLocation>
</comment>
<evidence type="ECO:0000313" key="15">
    <source>
        <dbReference type="EMBL" id="AOW07969.1"/>
    </source>
</evidence>
<evidence type="ECO:0000256" key="14">
    <source>
        <dbReference type="SAM" id="Phobius"/>
    </source>
</evidence>
<keyword evidence="13" id="KW-0175">Coiled coil</keyword>
<evidence type="ECO:0000256" key="7">
    <source>
        <dbReference type="ARBA" id="ARBA00022989"/>
    </source>
</evidence>